<keyword evidence="3" id="KW-1185">Reference proteome</keyword>
<evidence type="ECO:0000313" key="3">
    <source>
        <dbReference type="Proteomes" id="UP001446871"/>
    </source>
</evidence>
<keyword evidence="1" id="KW-0472">Membrane</keyword>
<keyword evidence="1" id="KW-0812">Transmembrane</keyword>
<keyword evidence="1" id="KW-1133">Transmembrane helix</keyword>
<evidence type="ECO:0000313" key="2">
    <source>
        <dbReference type="EMBL" id="KAK8082740.1"/>
    </source>
</evidence>
<comment type="caution">
    <text evidence="2">The sequence shown here is derived from an EMBL/GenBank/DDBJ whole genome shotgun (WGS) entry which is preliminary data.</text>
</comment>
<protein>
    <submittedName>
        <fullName evidence="2">Uncharacterized protein</fullName>
    </submittedName>
</protein>
<feature type="transmembrane region" description="Helical" evidence="1">
    <location>
        <begin position="20"/>
        <end position="44"/>
    </location>
</feature>
<feature type="transmembrane region" description="Helical" evidence="1">
    <location>
        <begin position="409"/>
        <end position="431"/>
    </location>
</feature>
<sequence>MNNHDPTSSSPYPVYANANLVIAFVAFLVTVTTANLWGIICFAAHQFYSTNQSRHTLHHQRQAILRNNTGPFGSFNMLVQLSWAWRKSKRRSLRRLVPLLVCIVVLMSGFTTASIFAARIATGTEALISSPSCGVIGNDVLLLIQRAAEPLDCGTYVKKRMPFTITTNASGPFDPSICTRTNGSLLLDTGYMDSHEDFGINAPRKDRWLFRKTTPESLYRRYFYGSNIVDDTNLTYEYPDLYEARKRSNASEKRDDYTLSETVAWYNNGSLEREISYVGPILQLVRPNADLSLYFLSSNEINFVGNTTADWYRARSYRGKTTGSWNGEGATPIYASDEPASPLACAQQQQRDVKYWFEVSLSAWQKGFVDSAVGVSNPDVESWVQAPNNTEEHKLCNSQKTRSTAHTSFSVFGLFFIIGTCILTTTVNFTLESITKCIQQRCRLNPYARLEWTSNHTLQLQRLTHEELGVGEWTNCDKTIPVILGPDVGLASLDLDGEDHPRLARGAFQGKEAPATKGERAGSMENMMATNETSSLQRIGSVPMLPQITVFPGFLADSASEVGIERGEDSAPRRGSMVKYF</sequence>
<organism evidence="2 3">
    <name type="scientific">Apiospora saccharicola</name>
    <dbReference type="NCBI Taxonomy" id="335842"/>
    <lineage>
        <taxon>Eukaryota</taxon>
        <taxon>Fungi</taxon>
        <taxon>Dikarya</taxon>
        <taxon>Ascomycota</taxon>
        <taxon>Pezizomycotina</taxon>
        <taxon>Sordariomycetes</taxon>
        <taxon>Xylariomycetidae</taxon>
        <taxon>Amphisphaeriales</taxon>
        <taxon>Apiosporaceae</taxon>
        <taxon>Apiospora</taxon>
    </lineage>
</organism>
<dbReference type="Proteomes" id="UP001446871">
    <property type="component" value="Unassembled WGS sequence"/>
</dbReference>
<feature type="transmembrane region" description="Helical" evidence="1">
    <location>
        <begin position="96"/>
        <end position="118"/>
    </location>
</feature>
<proteinExistence type="predicted"/>
<evidence type="ECO:0000256" key="1">
    <source>
        <dbReference type="SAM" id="Phobius"/>
    </source>
</evidence>
<gene>
    <name evidence="2" type="ORF">PG996_001521</name>
</gene>
<name>A0ABR1WGW7_9PEZI</name>
<dbReference type="EMBL" id="JAQQWM010000001">
    <property type="protein sequence ID" value="KAK8082740.1"/>
    <property type="molecule type" value="Genomic_DNA"/>
</dbReference>
<reference evidence="2 3" key="1">
    <citation type="submission" date="2023-01" db="EMBL/GenBank/DDBJ databases">
        <title>Analysis of 21 Apiospora genomes using comparative genomics revels a genus with tremendous synthesis potential of carbohydrate active enzymes and secondary metabolites.</title>
        <authorList>
            <person name="Sorensen T."/>
        </authorList>
    </citation>
    <scope>NUCLEOTIDE SEQUENCE [LARGE SCALE GENOMIC DNA]</scope>
    <source>
        <strain evidence="2 3">CBS 83171</strain>
    </source>
</reference>
<accession>A0ABR1WGW7</accession>